<comment type="caution">
    <text evidence="1">The sequence shown here is derived from an EMBL/GenBank/DDBJ whole genome shotgun (WGS) entry which is preliminary data.</text>
</comment>
<accession>A0ABQ7DRZ5</accession>
<proteinExistence type="predicted"/>
<dbReference type="Proteomes" id="UP000266723">
    <property type="component" value="Unassembled WGS sequence"/>
</dbReference>
<keyword evidence="2" id="KW-1185">Reference proteome</keyword>
<evidence type="ECO:0000313" key="1">
    <source>
        <dbReference type="EMBL" id="KAF3579836.1"/>
    </source>
</evidence>
<protein>
    <submittedName>
        <fullName evidence="1">Uncharacterized protein</fullName>
    </submittedName>
</protein>
<sequence>MEGLGWVPCRAVSRVPSEWDGLSQKKVTAQLVTTRPVGVLLKGEVMGSSNAKRINNLHGGVSDDLHIGSANSQLHQRFTVDTEGTRERARYNWKDLDARFSDHLSDCQIDFAFTTSLEMKLLWLSKWCPIGLNLVSMGRGHIGLHYDRNDLKVNESSGVALLEPSRSIRRFLRFLQNPWQRGSETSGLAMLLVRACGAETFVPWTLLERAGVQRQTVLAMLRVLFVHVRAKLP</sequence>
<reference evidence="1 2" key="1">
    <citation type="journal article" date="2020" name="BMC Genomics">
        <title>Intraspecific diversification of the crop wild relative Brassica cretica Lam. using demographic model selection.</title>
        <authorList>
            <person name="Kioukis A."/>
            <person name="Michalopoulou V.A."/>
            <person name="Briers L."/>
            <person name="Pirintsos S."/>
            <person name="Studholme D.J."/>
            <person name="Pavlidis P."/>
            <person name="Sarris P.F."/>
        </authorList>
    </citation>
    <scope>NUCLEOTIDE SEQUENCE [LARGE SCALE GENOMIC DNA]</scope>
    <source>
        <strain evidence="2">cv. PFS-1207/04</strain>
    </source>
</reference>
<evidence type="ECO:0000313" key="2">
    <source>
        <dbReference type="Proteomes" id="UP000266723"/>
    </source>
</evidence>
<gene>
    <name evidence="1" type="ORF">DY000_02030700</name>
</gene>
<name>A0ABQ7DRZ5_BRACR</name>
<dbReference type="EMBL" id="QGKV02000649">
    <property type="protein sequence ID" value="KAF3579836.1"/>
    <property type="molecule type" value="Genomic_DNA"/>
</dbReference>
<organism evidence="1 2">
    <name type="scientific">Brassica cretica</name>
    <name type="common">Mustard</name>
    <dbReference type="NCBI Taxonomy" id="69181"/>
    <lineage>
        <taxon>Eukaryota</taxon>
        <taxon>Viridiplantae</taxon>
        <taxon>Streptophyta</taxon>
        <taxon>Embryophyta</taxon>
        <taxon>Tracheophyta</taxon>
        <taxon>Spermatophyta</taxon>
        <taxon>Magnoliopsida</taxon>
        <taxon>eudicotyledons</taxon>
        <taxon>Gunneridae</taxon>
        <taxon>Pentapetalae</taxon>
        <taxon>rosids</taxon>
        <taxon>malvids</taxon>
        <taxon>Brassicales</taxon>
        <taxon>Brassicaceae</taxon>
        <taxon>Brassiceae</taxon>
        <taxon>Brassica</taxon>
    </lineage>
</organism>